<dbReference type="AlphaFoldDB" id="A0A1S2XHR3"/>
<proteinExistence type="predicted"/>
<dbReference type="STRING" id="3827.A0A1S2XHR3"/>
<reference evidence="3" key="2">
    <citation type="submission" date="2025-08" db="UniProtKB">
        <authorList>
            <consortium name="RefSeq"/>
        </authorList>
    </citation>
    <scope>IDENTIFICATION</scope>
    <source>
        <tissue evidence="3">Etiolated seedlings</tissue>
    </source>
</reference>
<protein>
    <submittedName>
        <fullName evidence="3">BAG family molecular chaperone regulator 2</fullName>
    </submittedName>
</protein>
<accession>A0A1S2XHR3</accession>
<dbReference type="Pfam" id="PF00240">
    <property type="entry name" value="ubiquitin"/>
    <property type="match status" value="1"/>
</dbReference>
<dbReference type="KEGG" id="cam:101489564"/>
<organism evidence="2 3">
    <name type="scientific">Cicer arietinum</name>
    <name type="common">Chickpea</name>
    <name type="synonym">Garbanzo</name>
    <dbReference type="NCBI Taxonomy" id="3827"/>
    <lineage>
        <taxon>Eukaryota</taxon>
        <taxon>Viridiplantae</taxon>
        <taxon>Streptophyta</taxon>
        <taxon>Embryophyta</taxon>
        <taxon>Tracheophyta</taxon>
        <taxon>Spermatophyta</taxon>
        <taxon>Magnoliopsida</taxon>
        <taxon>eudicotyledons</taxon>
        <taxon>Gunneridae</taxon>
        <taxon>Pentapetalae</taxon>
        <taxon>rosids</taxon>
        <taxon>fabids</taxon>
        <taxon>Fabales</taxon>
        <taxon>Fabaceae</taxon>
        <taxon>Papilionoideae</taxon>
        <taxon>50 kb inversion clade</taxon>
        <taxon>NPAAA clade</taxon>
        <taxon>Hologalegina</taxon>
        <taxon>IRL clade</taxon>
        <taxon>Cicereae</taxon>
        <taxon>Cicer</taxon>
    </lineage>
</organism>
<dbReference type="eggNOG" id="ENOG502RZRT">
    <property type="taxonomic scope" value="Eukaryota"/>
</dbReference>
<evidence type="ECO:0000313" key="3">
    <source>
        <dbReference type="RefSeq" id="XP_004489556.1"/>
    </source>
</evidence>
<dbReference type="Proteomes" id="UP000087171">
    <property type="component" value="Chromosome Ca2"/>
</dbReference>
<dbReference type="SMART" id="SM00213">
    <property type="entry name" value="UBQ"/>
    <property type="match status" value="1"/>
</dbReference>
<dbReference type="Gene3D" id="3.10.20.90">
    <property type="entry name" value="Phosphatidylinositol 3-kinase Catalytic Subunit, Chain A, domain 1"/>
    <property type="match status" value="1"/>
</dbReference>
<evidence type="ECO:0000313" key="2">
    <source>
        <dbReference type="Proteomes" id="UP000087171"/>
    </source>
</evidence>
<keyword evidence="2" id="KW-1185">Reference proteome</keyword>
<dbReference type="PANTHER" id="PTHR47376">
    <property type="entry name" value="OS02G0597700 PROTEIN"/>
    <property type="match status" value="1"/>
</dbReference>
<dbReference type="PROSITE" id="PS50053">
    <property type="entry name" value="UBIQUITIN_2"/>
    <property type="match status" value="1"/>
</dbReference>
<dbReference type="RefSeq" id="XP_004489556.1">
    <property type="nucleotide sequence ID" value="XM_004489499.3"/>
</dbReference>
<evidence type="ECO:0000259" key="1">
    <source>
        <dbReference type="PROSITE" id="PS50053"/>
    </source>
</evidence>
<dbReference type="GeneID" id="101489564"/>
<dbReference type="InterPro" id="IPR029071">
    <property type="entry name" value="Ubiquitin-like_domsf"/>
</dbReference>
<dbReference type="OrthoDB" id="428577at2759"/>
<gene>
    <name evidence="3" type="primary">LOC101489564</name>
</gene>
<name>A0A1S2XHR3_CICAR</name>
<dbReference type="SUPFAM" id="SSF54236">
    <property type="entry name" value="Ubiquitin-like"/>
    <property type="match status" value="1"/>
</dbReference>
<sequence length="156" mass="17822">MMMKLKSKRFCRSISRLGIGNNKVASSHVEKECGEIKWELRPGGMLVQKRENNKSVGEMITIRVSTVSKWHDISIEATSTFGELKMILSLVTSLEPREQRLLYKGKERDDDEFLHMIGVRDKDKVLLLEDPAIKEKKLLDFARGQTINNPCCTISV</sequence>
<reference evidence="2" key="1">
    <citation type="journal article" date="2013" name="Nat. Biotechnol.">
        <title>Draft genome sequence of chickpea (Cicer arietinum) provides a resource for trait improvement.</title>
        <authorList>
            <person name="Varshney R.K."/>
            <person name="Song C."/>
            <person name="Saxena R.K."/>
            <person name="Azam S."/>
            <person name="Yu S."/>
            <person name="Sharpe A.G."/>
            <person name="Cannon S."/>
            <person name="Baek J."/>
            <person name="Rosen B.D."/>
            <person name="Tar'an B."/>
            <person name="Millan T."/>
            <person name="Zhang X."/>
            <person name="Ramsay L.D."/>
            <person name="Iwata A."/>
            <person name="Wang Y."/>
            <person name="Nelson W."/>
            <person name="Farmer A.D."/>
            <person name="Gaur P.M."/>
            <person name="Soderlund C."/>
            <person name="Penmetsa R.V."/>
            <person name="Xu C."/>
            <person name="Bharti A.K."/>
            <person name="He W."/>
            <person name="Winter P."/>
            <person name="Zhao S."/>
            <person name="Hane J.K."/>
            <person name="Carrasquilla-Garcia N."/>
            <person name="Condie J.A."/>
            <person name="Upadhyaya H.D."/>
            <person name="Luo M.C."/>
            <person name="Thudi M."/>
            <person name="Gowda C.L."/>
            <person name="Singh N.P."/>
            <person name="Lichtenzveig J."/>
            <person name="Gali K.K."/>
            <person name="Rubio J."/>
            <person name="Nadarajan N."/>
            <person name="Dolezel J."/>
            <person name="Bansal K.C."/>
            <person name="Xu X."/>
            <person name="Edwards D."/>
            <person name="Zhang G."/>
            <person name="Kahl G."/>
            <person name="Gil J."/>
            <person name="Singh K.B."/>
            <person name="Datta S.K."/>
            <person name="Jackson S.A."/>
            <person name="Wang J."/>
            <person name="Cook D.R."/>
        </authorList>
    </citation>
    <scope>NUCLEOTIDE SEQUENCE [LARGE SCALE GENOMIC DNA]</scope>
    <source>
        <strain evidence="2">cv. CDC Frontier</strain>
    </source>
</reference>
<feature type="domain" description="Ubiquitin-like" evidence="1">
    <location>
        <begin position="60"/>
        <end position="128"/>
    </location>
</feature>
<dbReference type="PaxDb" id="3827-XP_004489556.1"/>
<dbReference type="InterPro" id="IPR000626">
    <property type="entry name" value="Ubiquitin-like_dom"/>
</dbReference>